<gene>
    <name evidence="1" type="primary">RvY_07838-1</name>
    <name evidence="1" type="synonym">RvY_07838.1</name>
    <name evidence="1" type="ORF">RvY_07838</name>
</gene>
<evidence type="ECO:0000313" key="2">
    <source>
        <dbReference type="Proteomes" id="UP000186922"/>
    </source>
</evidence>
<accession>A0A1D1VBX6</accession>
<dbReference type="SUPFAM" id="SSF53822">
    <property type="entry name" value="Periplasmic binding protein-like I"/>
    <property type="match status" value="1"/>
</dbReference>
<organism evidence="1 2">
    <name type="scientific">Ramazzottius varieornatus</name>
    <name type="common">Water bear</name>
    <name type="synonym">Tardigrade</name>
    <dbReference type="NCBI Taxonomy" id="947166"/>
    <lineage>
        <taxon>Eukaryota</taxon>
        <taxon>Metazoa</taxon>
        <taxon>Ecdysozoa</taxon>
        <taxon>Tardigrada</taxon>
        <taxon>Eutardigrada</taxon>
        <taxon>Parachela</taxon>
        <taxon>Hypsibioidea</taxon>
        <taxon>Ramazzottiidae</taxon>
        <taxon>Ramazzottius</taxon>
    </lineage>
</organism>
<keyword evidence="2" id="KW-1185">Reference proteome</keyword>
<name>A0A1D1VBX6_RAMVA</name>
<dbReference type="InterPro" id="IPR028082">
    <property type="entry name" value="Peripla_BP_I"/>
</dbReference>
<comment type="caution">
    <text evidence="1">The sequence shown here is derived from an EMBL/GenBank/DDBJ whole genome shotgun (WGS) entry which is preliminary data.</text>
</comment>
<sequence length="186" mass="20738">MDDARDSVLADPVYRVNITFDETYPFSVPCTAALAAGASAVSKSFMKVYSYGKVAKVTGVIGPYCPLKIITTAIASTVVNLFQITGGGELIPSMLPYPRTSRAGYAKTNQYSFFIWMGQKYNWTKFVCIYDASNDDATADYQSLNLIVPKHRELEFIYLALKLRPDDHVRNEPAFSRFVCERLLSG</sequence>
<proteinExistence type="predicted"/>
<dbReference type="AlphaFoldDB" id="A0A1D1VBX6"/>
<evidence type="ECO:0008006" key="3">
    <source>
        <dbReference type="Google" id="ProtNLM"/>
    </source>
</evidence>
<evidence type="ECO:0000313" key="1">
    <source>
        <dbReference type="EMBL" id="GAU96383.1"/>
    </source>
</evidence>
<dbReference type="EMBL" id="BDGG01000003">
    <property type="protein sequence ID" value="GAU96383.1"/>
    <property type="molecule type" value="Genomic_DNA"/>
</dbReference>
<reference evidence="1 2" key="1">
    <citation type="journal article" date="2016" name="Nat. Commun.">
        <title>Extremotolerant tardigrade genome and improved radiotolerance of human cultured cells by tardigrade-unique protein.</title>
        <authorList>
            <person name="Hashimoto T."/>
            <person name="Horikawa D.D."/>
            <person name="Saito Y."/>
            <person name="Kuwahara H."/>
            <person name="Kozuka-Hata H."/>
            <person name="Shin-I T."/>
            <person name="Minakuchi Y."/>
            <person name="Ohishi K."/>
            <person name="Motoyama A."/>
            <person name="Aizu T."/>
            <person name="Enomoto A."/>
            <person name="Kondo K."/>
            <person name="Tanaka S."/>
            <person name="Hara Y."/>
            <person name="Koshikawa S."/>
            <person name="Sagara H."/>
            <person name="Miura T."/>
            <person name="Yokobori S."/>
            <person name="Miyagawa K."/>
            <person name="Suzuki Y."/>
            <person name="Kubo T."/>
            <person name="Oyama M."/>
            <person name="Kohara Y."/>
            <person name="Fujiyama A."/>
            <person name="Arakawa K."/>
            <person name="Katayama T."/>
            <person name="Toyoda A."/>
            <person name="Kunieda T."/>
        </authorList>
    </citation>
    <scope>NUCLEOTIDE SEQUENCE [LARGE SCALE GENOMIC DNA]</scope>
    <source>
        <strain evidence="1 2">YOKOZUNA-1</strain>
    </source>
</reference>
<protein>
    <recommendedName>
        <fullName evidence="3">Receptor ligand binding region domain-containing protein</fullName>
    </recommendedName>
</protein>
<dbReference type="Proteomes" id="UP000186922">
    <property type="component" value="Unassembled WGS sequence"/>
</dbReference>